<dbReference type="EMBL" id="JAANNP010000001">
    <property type="protein sequence ID" value="NHC12600.1"/>
    <property type="molecule type" value="Genomic_DNA"/>
</dbReference>
<accession>A0ABX0GS57</accession>
<dbReference type="Pfam" id="PF20444">
    <property type="entry name" value="DUF6703"/>
    <property type="match status" value="1"/>
</dbReference>
<evidence type="ECO:0000313" key="2">
    <source>
        <dbReference type="EMBL" id="NHC12600.1"/>
    </source>
</evidence>
<proteinExistence type="predicted"/>
<reference evidence="2 3" key="1">
    <citation type="submission" date="2020-03" db="EMBL/GenBank/DDBJ databases">
        <title>Two novel Motilibacter sp.</title>
        <authorList>
            <person name="Liu S."/>
        </authorList>
    </citation>
    <scope>NUCLEOTIDE SEQUENCE [LARGE SCALE GENOMIC DNA]</scope>
    <source>
        <strain evidence="2 3">E257</strain>
    </source>
</reference>
<feature type="transmembrane region" description="Helical" evidence="1">
    <location>
        <begin position="76"/>
        <end position="94"/>
    </location>
</feature>
<gene>
    <name evidence="2" type="ORF">G9H71_02240</name>
</gene>
<evidence type="ECO:0000256" key="1">
    <source>
        <dbReference type="SAM" id="Phobius"/>
    </source>
</evidence>
<dbReference type="InterPro" id="IPR046549">
    <property type="entry name" value="DUF6703"/>
</dbReference>
<dbReference type="Proteomes" id="UP000800981">
    <property type="component" value="Unassembled WGS sequence"/>
</dbReference>
<sequence length="96" mass="9832">MTGGPLRRAVSKRSAQPLAAVSRLPRAVLPVVLGVLLVSGLASPPLLGILCLLLVLAFVGWLGYLSWPLATAGGRAGRVALVVLMLGAIGLRVAEL</sequence>
<dbReference type="RefSeq" id="WP_166277137.1">
    <property type="nucleotide sequence ID" value="NZ_JAANNP010000001.1"/>
</dbReference>
<organism evidence="2 3">
    <name type="scientific">Motilibacter deserti</name>
    <dbReference type="NCBI Taxonomy" id="2714956"/>
    <lineage>
        <taxon>Bacteria</taxon>
        <taxon>Bacillati</taxon>
        <taxon>Actinomycetota</taxon>
        <taxon>Actinomycetes</taxon>
        <taxon>Motilibacterales</taxon>
        <taxon>Motilibacteraceae</taxon>
        <taxon>Motilibacter</taxon>
    </lineage>
</organism>
<name>A0ABX0GS57_9ACTN</name>
<keyword evidence="1" id="KW-0472">Membrane</keyword>
<feature type="transmembrane region" description="Helical" evidence="1">
    <location>
        <begin position="46"/>
        <end position="64"/>
    </location>
</feature>
<keyword evidence="1" id="KW-1133">Transmembrane helix</keyword>
<keyword evidence="3" id="KW-1185">Reference proteome</keyword>
<feature type="transmembrane region" description="Helical" evidence="1">
    <location>
        <begin position="21"/>
        <end position="40"/>
    </location>
</feature>
<comment type="caution">
    <text evidence="2">The sequence shown here is derived from an EMBL/GenBank/DDBJ whole genome shotgun (WGS) entry which is preliminary data.</text>
</comment>
<keyword evidence="1" id="KW-0812">Transmembrane</keyword>
<evidence type="ECO:0000313" key="3">
    <source>
        <dbReference type="Proteomes" id="UP000800981"/>
    </source>
</evidence>
<protein>
    <submittedName>
        <fullName evidence="2">Uncharacterized protein</fullName>
    </submittedName>
</protein>